<evidence type="ECO:0000313" key="14">
    <source>
        <dbReference type="Proteomes" id="UP000000639"/>
    </source>
</evidence>
<accession>A1SRY2</accession>
<feature type="transmembrane region" description="Helical" evidence="11">
    <location>
        <begin position="12"/>
        <end position="36"/>
    </location>
</feature>
<evidence type="ECO:0000256" key="5">
    <source>
        <dbReference type="ARBA" id="ARBA00022475"/>
    </source>
</evidence>
<dbReference type="GO" id="GO:0015888">
    <property type="term" value="P:thiamine transport"/>
    <property type="evidence" value="ECO:0007669"/>
    <property type="project" value="InterPro"/>
</dbReference>
<dbReference type="PROSITE" id="PS50928">
    <property type="entry name" value="ABC_TM1"/>
    <property type="match status" value="2"/>
</dbReference>
<dbReference type="GO" id="GO:0005886">
    <property type="term" value="C:plasma membrane"/>
    <property type="evidence" value="ECO:0007669"/>
    <property type="project" value="UniProtKB-SubCell"/>
</dbReference>
<evidence type="ECO:0000256" key="2">
    <source>
        <dbReference type="ARBA" id="ARBA00011650"/>
    </source>
</evidence>
<keyword evidence="8" id="KW-0677">Repeat</keyword>
<name>A1SRY2_PSYIN</name>
<evidence type="ECO:0000256" key="6">
    <source>
        <dbReference type="ARBA" id="ARBA00022519"/>
    </source>
</evidence>
<keyword evidence="5" id="KW-1003">Cell membrane</keyword>
<sequence length="534" mass="58963">MSANMSAKSYTLPGLIIAGFICLFVAASVSALLFYSPGFNPALLWQDAYYRHITKFSFYQAFLSTILSVGLAIPVAHALSRRHFFAKSFLLKLFATTLVLPVLVGVFGLLSVYGNSGQIAQLLAMVDQKLPFSIYGLNGILLAHVFFNLPFAARLLLQSLHSIPSEHHQLSSHLGISHWNKFKLVEWPCLRQQLPHVCGLVFMLCFTSFATVMALGGGPKSTTIELAIYQAIKFDFDLQAGALLALWQILLCGSLAIGIQRFSRPIPLTNTTGKQSFYLFNDNRAAKIWDSLWISLVLFLVIPPLLMIVINGLNAKFISVISSPSFWDALQNSFLVAIFAAFIALFAGFFMLLTSRSWRLVGIDFKADKLELIATIILVTPGLVISTGLFLLLRNITDVFGFAIVIVIAVNALMALPYVIKTLAQPMLQVAQQYDQLCASLGLFGFSRFYLIEWRAIKRPIIHAFSISFVLSMGDLSAIALFGSQDLRTLPLYLLQLLGSYQMESAAVVSLFLFILSIGIFSAVEQISSQNNAH</sequence>
<feature type="transmembrane region" description="Helical" evidence="11">
    <location>
        <begin position="134"/>
        <end position="157"/>
    </location>
</feature>
<feature type="transmembrane region" description="Helical" evidence="11">
    <location>
        <begin position="503"/>
        <end position="524"/>
    </location>
</feature>
<dbReference type="InterPro" id="IPR000515">
    <property type="entry name" value="MetI-like"/>
</dbReference>
<evidence type="ECO:0000313" key="13">
    <source>
        <dbReference type="EMBL" id="ABM02247.1"/>
    </source>
</evidence>
<evidence type="ECO:0000256" key="11">
    <source>
        <dbReference type="RuleBase" id="RU363032"/>
    </source>
</evidence>
<gene>
    <name evidence="13" type="ordered locus">Ping_0386</name>
</gene>
<dbReference type="NCBIfam" id="NF006954">
    <property type="entry name" value="PRK09433.1-5"/>
    <property type="match status" value="1"/>
</dbReference>
<dbReference type="InterPro" id="IPR035906">
    <property type="entry name" value="MetI-like_sf"/>
</dbReference>
<dbReference type="eggNOG" id="COG1178">
    <property type="taxonomic scope" value="Bacteria"/>
</dbReference>
<evidence type="ECO:0000256" key="9">
    <source>
        <dbReference type="ARBA" id="ARBA00022989"/>
    </source>
</evidence>
<evidence type="ECO:0000256" key="1">
    <source>
        <dbReference type="ARBA" id="ARBA00004429"/>
    </source>
</evidence>
<keyword evidence="9 11" id="KW-1133">Transmembrane helix</keyword>
<dbReference type="STRING" id="357804.Ping_0386"/>
<dbReference type="Pfam" id="PF00528">
    <property type="entry name" value="BPD_transp_1"/>
    <property type="match status" value="2"/>
</dbReference>
<dbReference type="AlphaFoldDB" id="A1SRY2"/>
<evidence type="ECO:0000256" key="3">
    <source>
        <dbReference type="ARBA" id="ARBA00016947"/>
    </source>
</evidence>
<evidence type="ECO:0000256" key="4">
    <source>
        <dbReference type="ARBA" id="ARBA00022448"/>
    </source>
</evidence>
<feature type="transmembrane region" description="Helical" evidence="11">
    <location>
        <begin position="333"/>
        <end position="352"/>
    </location>
</feature>
<dbReference type="InterPro" id="IPR005947">
    <property type="entry name" value="ThiP_ABC_transpt"/>
</dbReference>
<protein>
    <recommendedName>
        <fullName evidence="3">Thiamine transport system permease protein ThiP</fullName>
    </recommendedName>
</protein>
<feature type="transmembrane region" description="Helical" evidence="11">
    <location>
        <begin position="399"/>
        <end position="420"/>
    </location>
</feature>
<reference evidence="13 14" key="1">
    <citation type="submission" date="2007-01" db="EMBL/GenBank/DDBJ databases">
        <title>Complete sequence of Psychromonas ingrahamii 37.</title>
        <authorList>
            <consortium name="US DOE Joint Genome Institute"/>
            <person name="Copeland A."/>
            <person name="Lucas S."/>
            <person name="Lapidus A."/>
            <person name="Barry K."/>
            <person name="Detter J.C."/>
            <person name="Glavina del Rio T."/>
            <person name="Hammon N."/>
            <person name="Israni S."/>
            <person name="Dalin E."/>
            <person name="Tice H."/>
            <person name="Pitluck S."/>
            <person name="Thompson L.S."/>
            <person name="Brettin T."/>
            <person name="Bruce D."/>
            <person name="Han C."/>
            <person name="Tapia R."/>
            <person name="Schmutz J."/>
            <person name="Larimer F."/>
            <person name="Land M."/>
            <person name="Hauser L."/>
            <person name="Kyrpides N."/>
            <person name="Ivanova N."/>
            <person name="Staley J."/>
            <person name="Richardson P."/>
        </authorList>
    </citation>
    <scope>NUCLEOTIDE SEQUENCE [LARGE SCALE GENOMIC DNA]</scope>
    <source>
        <strain evidence="13 14">37</strain>
    </source>
</reference>
<organism evidence="13 14">
    <name type="scientific">Psychromonas ingrahamii (strain DSM 17664 / CCUG 51855 / 37)</name>
    <dbReference type="NCBI Taxonomy" id="357804"/>
    <lineage>
        <taxon>Bacteria</taxon>
        <taxon>Pseudomonadati</taxon>
        <taxon>Pseudomonadota</taxon>
        <taxon>Gammaproteobacteria</taxon>
        <taxon>Alteromonadales</taxon>
        <taxon>Psychromonadaceae</taxon>
        <taxon>Psychromonas</taxon>
    </lineage>
</organism>
<evidence type="ECO:0000256" key="8">
    <source>
        <dbReference type="ARBA" id="ARBA00022737"/>
    </source>
</evidence>
<keyword evidence="10 11" id="KW-0472">Membrane</keyword>
<dbReference type="EMBL" id="CP000510">
    <property type="protein sequence ID" value="ABM02247.1"/>
    <property type="molecule type" value="Genomic_DNA"/>
</dbReference>
<evidence type="ECO:0000259" key="12">
    <source>
        <dbReference type="PROSITE" id="PS50928"/>
    </source>
</evidence>
<keyword evidence="6" id="KW-0997">Cell inner membrane</keyword>
<feature type="domain" description="ABC transmembrane type-1" evidence="12">
    <location>
        <begin position="330"/>
        <end position="524"/>
    </location>
</feature>
<keyword evidence="14" id="KW-1185">Reference proteome</keyword>
<dbReference type="PANTHER" id="PTHR30183">
    <property type="entry name" value="MOLYBDENUM TRANSPORT SYSTEM PERMEASE PROTEIN MODB"/>
    <property type="match status" value="1"/>
</dbReference>
<feature type="transmembrane region" description="Helical" evidence="11">
    <location>
        <begin position="197"/>
        <end position="218"/>
    </location>
</feature>
<keyword evidence="4 11" id="KW-0813">Transport</keyword>
<comment type="subcellular location">
    <subcellularLocation>
        <location evidence="1">Cell inner membrane</location>
        <topology evidence="1">Multi-pass membrane protein</topology>
    </subcellularLocation>
    <subcellularLocation>
        <location evidence="11">Cell membrane</location>
        <topology evidence="11">Multi-pass membrane protein</topology>
    </subcellularLocation>
</comment>
<evidence type="ECO:0000256" key="7">
    <source>
        <dbReference type="ARBA" id="ARBA00022692"/>
    </source>
</evidence>
<feature type="transmembrane region" description="Helical" evidence="11">
    <location>
        <begin position="461"/>
        <end position="483"/>
    </location>
</feature>
<dbReference type="KEGG" id="pin:Ping_0386"/>
<feature type="transmembrane region" description="Helical" evidence="11">
    <location>
        <begin position="292"/>
        <end position="313"/>
    </location>
</feature>
<dbReference type="GO" id="GO:0022857">
    <property type="term" value="F:transmembrane transporter activity"/>
    <property type="evidence" value="ECO:0007669"/>
    <property type="project" value="InterPro"/>
</dbReference>
<proteinExistence type="inferred from homology"/>
<dbReference type="HOGENOM" id="CLU_021838_5_3_6"/>
<dbReference type="PANTHER" id="PTHR30183:SF9">
    <property type="entry name" value="THIAMINE TRANSPORT SYSTEM PERMEASE PROTEIN THIP"/>
    <property type="match status" value="1"/>
</dbReference>
<feature type="transmembrane region" description="Helical" evidence="11">
    <location>
        <begin position="89"/>
        <end position="114"/>
    </location>
</feature>
<feature type="transmembrane region" description="Helical" evidence="11">
    <location>
        <begin position="56"/>
        <end position="77"/>
    </location>
</feature>
<feature type="domain" description="ABC transmembrane type-1" evidence="12">
    <location>
        <begin position="54"/>
        <end position="261"/>
    </location>
</feature>
<feature type="transmembrane region" description="Helical" evidence="11">
    <location>
        <begin position="238"/>
        <end position="259"/>
    </location>
</feature>
<keyword evidence="7 11" id="KW-0812">Transmembrane</keyword>
<evidence type="ECO:0000256" key="10">
    <source>
        <dbReference type="ARBA" id="ARBA00023136"/>
    </source>
</evidence>
<dbReference type="CDD" id="cd06261">
    <property type="entry name" value="TM_PBP2"/>
    <property type="match status" value="2"/>
</dbReference>
<comment type="subunit">
    <text evidence="2">The complex is composed of two ATP-binding proteins (ThiQ), two transmembrane proteins (ThiP) and a solute-binding protein (ThiB).</text>
</comment>
<dbReference type="SUPFAM" id="SSF161098">
    <property type="entry name" value="MetI-like"/>
    <property type="match status" value="2"/>
</dbReference>
<comment type="similarity">
    <text evidence="11">Belongs to the binding-protein-dependent transport system permease family.</text>
</comment>
<dbReference type="Proteomes" id="UP000000639">
    <property type="component" value="Chromosome"/>
</dbReference>
<dbReference type="NCBIfam" id="TIGR01253">
    <property type="entry name" value="thiP"/>
    <property type="match status" value="1"/>
</dbReference>
<feature type="transmembrane region" description="Helical" evidence="11">
    <location>
        <begin position="372"/>
        <end position="393"/>
    </location>
</feature>
<dbReference type="Gene3D" id="1.10.3720.10">
    <property type="entry name" value="MetI-like"/>
    <property type="match status" value="2"/>
</dbReference>